<evidence type="ECO:0000313" key="7">
    <source>
        <dbReference type="EMBL" id="KQK09616.2"/>
    </source>
</evidence>
<dbReference type="EMBL" id="CM000881">
    <property type="protein sequence ID" value="KQK09616.2"/>
    <property type="molecule type" value="Genomic_DNA"/>
</dbReference>
<dbReference type="GO" id="GO:0003677">
    <property type="term" value="F:DNA binding"/>
    <property type="evidence" value="ECO:0007669"/>
    <property type="project" value="UniProtKB-KW"/>
</dbReference>
<evidence type="ECO:0000256" key="5">
    <source>
        <dbReference type="ARBA" id="ARBA00023242"/>
    </source>
</evidence>
<gene>
    <name evidence="7" type="ORF">BRADI_2g49412v3</name>
</gene>
<reference evidence="7 8" key="1">
    <citation type="journal article" date="2010" name="Nature">
        <title>Genome sequencing and analysis of the model grass Brachypodium distachyon.</title>
        <authorList>
            <consortium name="International Brachypodium Initiative"/>
        </authorList>
    </citation>
    <scope>NUCLEOTIDE SEQUENCE [LARGE SCALE GENOMIC DNA]</scope>
    <source>
        <strain evidence="7 8">Bd21</strain>
    </source>
</reference>
<dbReference type="Proteomes" id="UP000008810">
    <property type="component" value="Chromosome 2"/>
</dbReference>
<feature type="compositionally biased region" description="Basic residues" evidence="6">
    <location>
        <begin position="422"/>
        <end position="433"/>
    </location>
</feature>
<evidence type="ECO:0000313" key="9">
    <source>
        <dbReference type="Proteomes" id="UP000008810"/>
    </source>
</evidence>
<dbReference type="Gene3D" id="2.40.330.10">
    <property type="entry name" value="DNA-binding pseudobarrel domain"/>
    <property type="match status" value="1"/>
</dbReference>
<feature type="region of interest" description="Disordered" evidence="6">
    <location>
        <begin position="267"/>
        <end position="289"/>
    </location>
</feature>
<feature type="region of interest" description="Disordered" evidence="6">
    <location>
        <begin position="142"/>
        <end position="189"/>
    </location>
</feature>
<evidence type="ECO:0000256" key="2">
    <source>
        <dbReference type="ARBA" id="ARBA00023015"/>
    </source>
</evidence>
<sequence length="502" mass="56188">MHERRRRSGPRLTEHGEERRKRQHAGWKQSLMSSLAREANARAGGDIGGRNRLLPPKKRAASDHSTDGVGSASLIPPNKKSWMEVPEVQIQHDSTSNSNAITVASTSSEQPQEIKLMQDAIPSGAPPAVEHLFMDAVRRRRLAPASNNGAPESTSRGNGMEEAGKKNANRNKNRKESKAAGQEDIHATPHAGMPARLREHLMSAHGATEPGFVYWKELHVSDVDRNQNRLLFSCKPEIIFTHRITEIFTAREMRYLLRNVPTVKRDENGEPVLDQQGKPKRNGDAGLTVSAFDGRGGQYRVKLRYLTSNGGYRFIGQQWRAFLDANNLHPDQENVLSRDVHIEVWAFRSRQLPELPPLQPADAKEQKYVELEDVYGDLEQLQDEAHPDGELGIAFVLYEGKRYVGEESNNCEEERRNICRRSSKKNKRTKRALPVHETEREASPEAVQEEEEKPADAHPADEGQAMAGGMTLVETASVLAAGDQDMANPLIGLLMLTCFDYK</sequence>
<dbReference type="AlphaFoldDB" id="A0A0Q3GED4"/>
<keyword evidence="2" id="KW-0805">Transcription regulation</keyword>
<dbReference type="PANTHER" id="PTHR34397">
    <property type="entry name" value="OS05G0237600 PROTEIN"/>
    <property type="match status" value="1"/>
</dbReference>
<reference evidence="8" key="3">
    <citation type="submission" date="2018-08" db="UniProtKB">
        <authorList>
            <consortium name="EnsemblPlants"/>
        </authorList>
    </citation>
    <scope>IDENTIFICATION</scope>
    <source>
        <strain evidence="8">cv. Bd21</strain>
    </source>
</reference>
<reference evidence="7" key="2">
    <citation type="submission" date="2017-06" db="EMBL/GenBank/DDBJ databases">
        <title>WGS assembly of Brachypodium distachyon.</title>
        <authorList>
            <consortium name="The International Brachypodium Initiative"/>
            <person name="Lucas S."/>
            <person name="Harmon-Smith M."/>
            <person name="Lail K."/>
            <person name="Tice H."/>
            <person name="Grimwood J."/>
            <person name="Bruce D."/>
            <person name="Barry K."/>
            <person name="Shu S."/>
            <person name="Lindquist E."/>
            <person name="Wang M."/>
            <person name="Pitluck S."/>
            <person name="Vogel J.P."/>
            <person name="Garvin D.F."/>
            <person name="Mockler T.C."/>
            <person name="Schmutz J."/>
            <person name="Rokhsar D."/>
            <person name="Bevan M.W."/>
        </authorList>
    </citation>
    <scope>NUCLEOTIDE SEQUENCE</scope>
    <source>
        <strain evidence="7">Bd21</strain>
    </source>
</reference>
<name>A0A0Q3GED4_BRADI</name>
<evidence type="ECO:0000313" key="8">
    <source>
        <dbReference type="EnsemblPlants" id="KQK09616"/>
    </source>
</evidence>
<evidence type="ECO:0000256" key="4">
    <source>
        <dbReference type="ARBA" id="ARBA00023163"/>
    </source>
</evidence>
<dbReference type="GO" id="GO:0005634">
    <property type="term" value="C:nucleus"/>
    <property type="evidence" value="ECO:0007669"/>
    <property type="project" value="UniProtKB-SubCell"/>
</dbReference>
<accession>A0A0Q3GED4</accession>
<feature type="compositionally biased region" description="Basic and acidic residues" evidence="6">
    <location>
        <begin position="174"/>
        <end position="187"/>
    </location>
</feature>
<proteinExistence type="predicted"/>
<feature type="compositionally biased region" description="Basic and acidic residues" evidence="6">
    <location>
        <begin position="434"/>
        <end position="443"/>
    </location>
</feature>
<dbReference type="InParanoid" id="A0A0Q3GED4"/>
<dbReference type="Gramene" id="KQK09616">
    <property type="protein sequence ID" value="KQK09616"/>
    <property type="gene ID" value="BRADI_2g49412v3"/>
</dbReference>
<organism evidence="7">
    <name type="scientific">Brachypodium distachyon</name>
    <name type="common">Purple false brome</name>
    <name type="synonym">Trachynia distachya</name>
    <dbReference type="NCBI Taxonomy" id="15368"/>
    <lineage>
        <taxon>Eukaryota</taxon>
        <taxon>Viridiplantae</taxon>
        <taxon>Streptophyta</taxon>
        <taxon>Embryophyta</taxon>
        <taxon>Tracheophyta</taxon>
        <taxon>Spermatophyta</taxon>
        <taxon>Magnoliopsida</taxon>
        <taxon>Liliopsida</taxon>
        <taxon>Poales</taxon>
        <taxon>Poaceae</taxon>
        <taxon>BOP clade</taxon>
        <taxon>Pooideae</taxon>
        <taxon>Stipodae</taxon>
        <taxon>Brachypodieae</taxon>
        <taxon>Brachypodium</taxon>
    </lineage>
</organism>
<dbReference type="InterPro" id="IPR015300">
    <property type="entry name" value="DNA-bd_pseudobarrel_sf"/>
</dbReference>
<dbReference type="OrthoDB" id="636192at2759"/>
<feature type="region of interest" description="Disordered" evidence="6">
    <location>
        <begin position="422"/>
        <end position="463"/>
    </location>
</feature>
<keyword evidence="5" id="KW-0539">Nucleus</keyword>
<feature type="region of interest" description="Disordered" evidence="6">
    <location>
        <begin position="1"/>
        <end position="79"/>
    </location>
</feature>
<evidence type="ECO:0000256" key="6">
    <source>
        <dbReference type="SAM" id="MobiDB-lite"/>
    </source>
</evidence>
<protein>
    <submittedName>
        <fullName evidence="7 8">Uncharacterized protein</fullName>
    </submittedName>
</protein>
<dbReference type="PANTHER" id="PTHR34397:SF15">
    <property type="entry name" value="OS08G0282100 PROTEIN"/>
    <property type="match status" value="1"/>
</dbReference>
<dbReference type="EnsemblPlants" id="KQK09616">
    <property type="protein sequence ID" value="KQK09616"/>
    <property type="gene ID" value="BRADI_2g49412v3"/>
</dbReference>
<keyword evidence="3" id="KW-0238">DNA-binding</keyword>
<evidence type="ECO:0000256" key="1">
    <source>
        <dbReference type="ARBA" id="ARBA00004123"/>
    </source>
</evidence>
<evidence type="ECO:0000256" key="3">
    <source>
        <dbReference type="ARBA" id="ARBA00023125"/>
    </source>
</evidence>
<comment type="subcellular location">
    <subcellularLocation>
        <location evidence="1">Nucleus</location>
    </subcellularLocation>
</comment>
<keyword evidence="9" id="KW-1185">Reference proteome</keyword>
<feature type="compositionally biased region" description="Polar residues" evidence="6">
    <location>
        <begin position="145"/>
        <end position="157"/>
    </location>
</feature>
<keyword evidence="4" id="KW-0804">Transcription</keyword>